<dbReference type="EMBL" id="SRLO01000693">
    <property type="protein sequence ID" value="TNN48539.1"/>
    <property type="molecule type" value="Genomic_DNA"/>
</dbReference>
<keyword evidence="3" id="KW-1185">Reference proteome</keyword>
<gene>
    <name evidence="2" type="ORF">EYF80_041283</name>
</gene>
<feature type="region of interest" description="Disordered" evidence="1">
    <location>
        <begin position="1"/>
        <end position="20"/>
    </location>
</feature>
<evidence type="ECO:0000313" key="2">
    <source>
        <dbReference type="EMBL" id="TNN48539.1"/>
    </source>
</evidence>
<evidence type="ECO:0000256" key="1">
    <source>
        <dbReference type="SAM" id="MobiDB-lite"/>
    </source>
</evidence>
<feature type="compositionally biased region" description="Basic and acidic residues" evidence="1">
    <location>
        <begin position="1"/>
        <end position="18"/>
    </location>
</feature>
<evidence type="ECO:0000313" key="3">
    <source>
        <dbReference type="Proteomes" id="UP000314294"/>
    </source>
</evidence>
<dbReference type="AlphaFoldDB" id="A0A4Z2G4U3"/>
<name>A0A4Z2G4U3_9TELE</name>
<dbReference type="Proteomes" id="UP000314294">
    <property type="component" value="Unassembled WGS sequence"/>
</dbReference>
<reference evidence="2 3" key="1">
    <citation type="submission" date="2019-03" db="EMBL/GenBank/DDBJ databases">
        <title>First draft genome of Liparis tanakae, snailfish: a comprehensive survey of snailfish specific genes.</title>
        <authorList>
            <person name="Kim W."/>
            <person name="Song I."/>
            <person name="Jeong J.-H."/>
            <person name="Kim D."/>
            <person name="Kim S."/>
            <person name="Ryu S."/>
            <person name="Song J.Y."/>
            <person name="Lee S.K."/>
        </authorList>
    </citation>
    <scope>NUCLEOTIDE SEQUENCE [LARGE SCALE GENOMIC DNA]</scope>
    <source>
        <tissue evidence="2">Muscle</tissue>
    </source>
</reference>
<organism evidence="2 3">
    <name type="scientific">Liparis tanakae</name>
    <name type="common">Tanaka's snailfish</name>
    <dbReference type="NCBI Taxonomy" id="230148"/>
    <lineage>
        <taxon>Eukaryota</taxon>
        <taxon>Metazoa</taxon>
        <taxon>Chordata</taxon>
        <taxon>Craniata</taxon>
        <taxon>Vertebrata</taxon>
        <taxon>Euteleostomi</taxon>
        <taxon>Actinopterygii</taxon>
        <taxon>Neopterygii</taxon>
        <taxon>Teleostei</taxon>
        <taxon>Neoteleostei</taxon>
        <taxon>Acanthomorphata</taxon>
        <taxon>Eupercaria</taxon>
        <taxon>Perciformes</taxon>
        <taxon>Cottioidei</taxon>
        <taxon>Cottales</taxon>
        <taxon>Liparidae</taxon>
        <taxon>Liparis</taxon>
    </lineage>
</organism>
<proteinExistence type="predicted"/>
<comment type="caution">
    <text evidence="2">The sequence shown here is derived from an EMBL/GenBank/DDBJ whole genome shotgun (WGS) entry which is preliminary data.</text>
</comment>
<sequence>MKHKARGNESRWLPEDGPRLPSCSTLLPNRLQLRVGGREWSVSKGQEEALMDGHRIMNYLLLDIKLILQM</sequence>
<protein>
    <submittedName>
        <fullName evidence="2">Uncharacterized protein</fullName>
    </submittedName>
</protein>
<accession>A0A4Z2G4U3</accession>